<dbReference type="GO" id="GO:1901678">
    <property type="term" value="P:iron coordination entity transport"/>
    <property type="evidence" value="ECO:0007669"/>
    <property type="project" value="UniProtKB-ARBA"/>
</dbReference>
<dbReference type="RefSeq" id="WP_036583630.1">
    <property type="nucleotide sequence ID" value="NZ_KK082193.1"/>
</dbReference>
<dbReference type="Gene3D" id="3.40.50.1980">
    <property type="entry name" value="Nitrogenase molybdenum iron protein domain"/>
    <property type="match status" value="2"/>
</dbReference>
<evidence type="ECO:0000259" key="7">
    <source>
        <dbReference type="PROSITE" id="PS50983"/>
    </source>
</evidence>
<dbReference type="Pfam" id="PF01497">
    <property type="entry name" value="Peripla_BP_2"/>
    <property type="match status" value="1"/>
</dbReference>
<dbReference type="SUPFAM" id="SSF53807">
    <property type="entry name" value="Helical backbone' metal receptor"/>
    <property type="match status" value="1"/>
</dbReference>
<evidence type="ECO:0000313" key="8">
    <source>
        <dbReference type="EMBL" id="EXX91483.1"/>
    </source>
</evidence>
<reference evidence="8 9" key="1">
    <citation type="submission" date="2014-02" db="EMBL/GenBank/DDBJ databases">
        <title>Genome sequence of Paenibacillus darwinianus reveals adaptive mechanisms for survival in Antarctic soils.</title>
        <authorList>
            <person name="Dsouza M."/>
            <person name="Taylor M.W."/>
            <person name="Turner S.J."/>
            <person name="Aislabie J."/>
        </authorList>
    </citation>
    <scope>NUCLEOTIDE SEQUENCE [LARGE SCALE GENOMIC DNA]</scope>
    <source>
        <strain evidence="8 9">CE1</strain>
    </source>
</reference>
<organism evidence="8 9">
    <name type="scientific">Paenibacillus darwinianus</name>
    <dbReference type="NCBI Taxonomy" id="1380763"/>
    <lineage>
        <taxon>Bacteria</taxon>
        <taxon>Bacillati</taxon>
        <taxon>Bacillota</taxon>
        <taxon>Bacilli</taxon>
        <taxon>Bacillales</taxon>
        <taxon>Paenibacillaceae</taxon>
        <taxon>Paenibacillus</taxon>
    </lineage>
</organism>
<feature type="region of interest" description="Disordered" evidence="5">
    <location>
        <begin position="30"/>
        <end position="56"/>
    </location>
</feature>
<evidence type="ECO:0000256" key="5">
    <source>
        <dbReference type="SAM" id="MobiDB-lite"/>
    </source>
</evidence>
<comment type="caution">
    <text evidence="8">The sequence shown here is derived from an EMBL/GenBank/DDBJ whole genome shotgun (WGS) entry which is preliminary data.</text>
</comment>
<feature type="domain" description="Fe/B12 periplasmic-binding" evidence="7">
    <location>
        <begin position="79"/>
        <end position="332"/>
    </location>
</feature>
<dbReference type="PANTHER" id="PTHR30532:SF26">
    <property type="entry name" value="IRON(3+)-HYDROXAMATE-BINDING PROTEIN FHUD"/>
    <property type="match status" value="1"/>
</dbReference>
<evidence type="ECO:0000256" key="6">
    <source>
        <dbReference type="SAM" id="SignalP"/>
    </source>
</evidence>
<comment type="similarity">
    <text evidence="2">Belongs to the bacterial solute-binding protein 8 family.</text>
</comment>
<feature type="signal peptide" evidence="6">
    <location>
        <begin position="1"/>
        <end position="23"/>
    </location>
</feature>
<keyword evidence="9" id="KW-1185">Reference proteome</keyword>
<comment type="subcellular location">
    <subcellularLocation>
        <location evidence="1">Cell envelope</location>
    </subcellularLocation>
</comment>
<keyword evidence="3" id="KW-0813">Transport</keyword>
<dbReference type="InterPro" id="IPR002491">
    <property type="entry name" value="ABC_transptr_periplasmic_BD"/>
</dbReference>
<feature type="chain" id="PRO_5040971766" evidence="6">
    <location>
        <begin position="24"/>
        <end position="332"/>
    </location>
</feature>
<accession>A0A9W5S396</accession>
<dbReference type="PROSITE" id="PS50983">
    <property type="entry name" value="FE_B12_PBP"/>
    <property type="match status" value="1"/>
</dbReference>
<name>A0A9W5S396_9BACL</name>
<proteinExistence type="inferred from homology"/>
<evidence type="ECO:0000256" key="2">
    <source>
        <dbReference type="ARBA" id="ARBA00008814"/>
    </source>
</evidence>
<evidence type="ECO:0000313" key="9">
    <source>
        <dbReference type="Proteomes" id="UP000053750"/>
    </source>
</evidence>
<evidence type="ECO:0000256" key="4">
    <source>
        <dbReference type="ARBA" id="ARBA00022729"/>
    </source>
</evidence>
<dbReference type="EMBL" id="JFHU01000030">
    <property type="protein sequence ID" value="EXX91483.1"/>
    <property type="molecule type" value="Genomic_DNA"/>
</dbReference>
<dbReference type="AlphaFoldDB" id="A0A9W5S396"/>
<evidence type="ECO:0000256" key="3">
    <source>
        <dbReference type="ARBA" id="ARBA00022448"/>
    </source>
</evidence>
<keyword evidence="4 6" id="KW-0732">Signal</keyword>
<dbReference type="InterPro" id="IPR051313">
    <property type="entry name" value="Bact_iron-sidero_bind"/>
</dbReference>
<dbReference type="GO" id="GO:0030288">
    <property type="term" value="C:outer membrane-bounded periplasmic space"/>
    <property type="evidence" value="ECO:0007669"/>
    <property type="project" value="TreeGrafter"/>
</dbReference>
<dbReference type="PROSITE" id="PS51257">
    <property type="entry name" value="PROKAR_LIPOPROTEIN"/>
    <property type="match status" value="1"/>
</dbReference>
<sequence>MNVPIRKISFIVFILLFAVSAAACGSRAGSGATTPANENNAANESAAAGNNGTGGAKQDAGTVSYKAANGDITIPKHPKRIVLVADYYGYFLTLGIKPVGVSNYTFQNPFYEGKLEGVDNIGDGQNMESILTLQPDLILTWDAKSAEQLGKIAPTVVIEYGKLNYKDQLREFGRMTDTVDKAEAWIASWEAKLAEVKPKVQQAVGDRTVSIMQTDAKNLYIFGDKFGRGGEIIYGELGLKATELTKKETIDAGPGYTNISLEKLPEFAGDYIFTSTWTMESDGAATYDSVIWKNLPAVKQNRVFNIHPIGYYFNDPISMEGQLDFIVTSLTQ</sequence>
<protein>
    <submittedName>
        <fullName evidence="8">Iron(3+)-hydroxamate-binding protein fhuD</fullName>
    </submittedName>
</protein>
<dbReference type="CDD" id="cd01138">
    <property type="entry name" value="FeuA"/>
    <property type="match status" value="1"/>
</dbReference>
<dbReference type="OrthoDB" id="2241086at2"/>
<gene>
    <name evidence="8" type="ORF">BG53_11230</name>
</gene>
<evidence type="ECO:0000256" key="1">
    <source>
        <dbReference type="ARBA" id="ARBA00004196"/>
    </source>
</evidence>
<feature type="compositionally biased region" description="Low complexity" evidence="5">
    <location>
        <begin position="30"/>
        <end position="50"/>
    </location>
</feature>
<dbReference type="Proteomes" id="UP000053750">
    <property type="component" value="Unassembled WGS sequence"/>
</dbReference>
<dbReference type="PANTHER" id="PTHR30532">
    <property type="entry name" value="IRON III DICITRATE-BINDING PERIPLASMIC PROTEIN"/>
    <property type="match status" value="1"/>
</dbReference>